<feature type="transmembrane region" description="Helical" evidence="1">
    <location>
        <begin position="225"/>
        <end position="247"/>
    </location>
</feature>
<protein>
    <submittedName>
        <fullName evidence="4">Diguanylate cyclase</fullName>
    </submittedName>
</protein>
<dbReference type="FunFam" id="3.30.70.270:FF:000001">
    <property type="entry name" value="Diguanylate cyclase domain protein"/>
    <property type="match status" value="1"/>
</dbReference>
<dbReference type="PANTHER" id="PTHR45138:SF9">
    <property type="entry name" value="DIGUANYLATE CYCLASE DGCM-RELATED"/>
    <property type="match status" value="1"/>
</dbReference>
<reference evidence="4 5" key="1">
    <citation type="submission" date="2020-05" db="EMBL/GenBank/DDBJ databases">
        <title>Whole genome sequencing and identification of novel metabolites from Paenibacillus alvei strain JR949.</title>
        <authorList>
            <person name="Rajendhran J."/>
            <person name="Sree Pranav P."/>
            <person name="Mahalakshmi B."/>
            <person name="Karthikeyan R."/>
        </authorList>
    </citation>
    <scope>NUCLEOTIDE SEQUENCE [LARGE SCALE GENOMIC DNA]</scope>
    <source>
        <strain evidence="4 5">JR949</strain>
    </source>
</reference>
<proteinExistence type="predicted"/>
<dbReference type="SUPFAM" id="SSF55785">
    <property type="entry name" value="PYP-like sensor domain (PAS domain)"/>
    <property type="match status" value="1"/>
</dbReference>
<evidence type="ECO:0000259" key="3">
    <source>
        <dbReference type="PROSITE" id="PS50887"/>
    </source>
</evidence>
<dbReference type="Pfam" id="PF17158">
    <property type="entry name" value="MASE4"/>
    <property type="match status" value="1"/>
</dbReference>
<feature type="transmembrane region" description="Helical" evidence="1">
    <location>
        <begin position="197"/>
        <end position="218"/>
    </location>
</feature>
<evidence type="ECO:0000313" key="5">
    <source>
        <dbReference type="Proteomes" id="UP000552038"/>
    </source>
</evidence>
<dbReference type="PANTHER" id="PTHR45138">
    <property type="entry name" value="REGULATORY COMPONENTS OF SENSORY TRANSDUCTION SYSTEM"/>
    <property type="match status" value="1"/>
</dbReference>
<dbReference type="Pfam" id="PF08448">
    <property type="entry name" value="PAS_4"/>
    <property type="match status" value="1"/>
</dbReference>
<dbReference type="PROSITE" id="PS50887">
    <property type="entry name" value="GGDEF"/>
    <property type="match status" value="1"/>
</dbReference>
<dbReference type="InterPro" id="IPR000014">
    <property type="entry name" value="PAS"/>
</dbReference>
<dbReference type="SUPFAM" id="SSF55073">
    <property type="entry name" value="Nucleotide cyclase"/>
    <property type="match status" value="1"/>
</dbReference>
<feature type="transmembrane region" description="Helical" evidence="1">
    <location>
        <begin position="122"/>
        <end position="141"/>
    </location>
</feature>
<feature type="domain" description="PAS" evidence="2">
    <location>
        <begin position="294"/>
        <end position="340"/>
    </location>
</feature>
<feature type="transmembrane region" description="Helical" evidence="1">
    <location>
        <begin position="83"/>
        <end position="102"/>
    </location>
</feature>
<dbReference type="NCBIfam" id="TIGR00254">
    <property type="entry name" value="GGDEF"/>
    <property type="match status" value="1"/>
</dbReference>
<dbReference type="GO" id="GO:0052621">
    <property type="term" value="F:diguanylate cyclase activity"/>
    <property type="evidence" value="ECO:0007669"/>
    <property type="project" value="TreeGrafter"/>
</dbReference>
<dbReference type="EMBL" id="JABFOR010000007">
    <property type="protein sequence ID" value="NOJ70527.1"/>
    <property type="molecule type" value="Genomic_DNA"/>
</dbReference>
<accession>A0AAP6ZYM9</accession>
<dbReference type="Gene3D" id="3.30.70.270">
    <property type="match status" value="1"/>
</dbReference>
<dbReference type="Pfam" id="PF00990">
    <property type="entry name" value="GGDEF"/>
    <property type="match status" value="1"/>
</dbReference>
<gene>
    <name evidence="4" type="ORF">HMI46_08180</name>
</gene>
<evidence type="ECO:0000256" key="1">
    <source>
        <dbReference type="SAM" id="Phobius"/>
    </source>
</evidence>
<dbReference type="InterPro" id="IPR035965">
    <property type="entry name" value="PAS-like_dom_sf"/>
</dbReference>
<dbReference type="GO" id="GO:0005886">
    <property type="term" value="C:plasma membrane"/>
    <property type="evidence" value="ECO:0007669"/>
    <property type="project" value="TreeGrafter"/>
</dbReference>
<dbReference type="GO" id="GO:1902201">
    <property type="term" value="P:negative regulation of bacterial-type flagellum-dependent cell motility"/>
    <property type="evidence" value="ECO:0007669"/>
    <property type="project" value="TreeGrafter"/>
</dbReference>
<dbReference type="InterPro" id="IPR000160">
    <property type="entry name" value="GGDEF_dom"/>
</dbReference>
<dbReference type="CDD" id="cd01949">
    <property type="entry name" value="GGDEF"/>
    <property type="match status" value="1"/>
</dbReference>
<dbReference type="CDD" id="cd00130">
    <property type="entry name" value="PAS"/>
    <property type="match status" value="1"/>
</dbReference>
<keyword evidence="1" id="KW-0472">Membrane</keyword>
<dbReference type="InterPro" id="IPR033424">
    <property type="entry name" value="MASE4"/>
</dbReference>
<keyword evidence="1" id="KW-0812">Transmembrane</keyword>
<dbReference type="SMART" id="SM00267">
    <property type="entry name" value="GGDEF"/>
    <property type="match status" value="1"/>
</dbReference>
<dbReference type="NCBIfam" id="TIGR00229">
    <property type="entry name" value="sensory_box"/>
    <property type="match status" value="1"/>
</dbReference>
<feature type="transmembrane region" description="Helical" evidence="1">
    <location>
        <begin position="23"/>
        <end position="43"/>
    </location>
</feature>
<feature type="transmembrane region" description="Helical" evidence="1">
    <location>
        <begin position="253"/>
        <end position="275"/>
    </location>
</feature>
<sequence length="595" mass="67896">MHRIRDPLTSLISTPTVPKQKQIALTIGLVALVSTLVVIPYASTPLLGITSFFPIFIAWNMFGDFMTSHLLYIQFRATGYKPILILSGTFFFTGLIMIPHLLTFPGVFSDKGLLYDATQASVWFWGCWHAGFPVGILLYTLSIRKGSCSSSERKDRIASIMMFIFVVLIVGGITYILTREREWMPALSMESGYDRLLSTGVGPIVWIINLVSFVYLYVVTRGKRLLHLWLLVSMFTFFLDVTITLLAEERYTLGWYTACVNSLLSATVVLFVFFYQMNQLNVKLHHSQRALRKSQEQIAVILDSITDAFFAVDKQWCYTYLNKEAEKYLGFSFEVVKGRSIWAINPYLMQTKLYELCQQVMEQGEPAEFTELDKLHGSWLEYRVFPSRNGISVYFRDVTERIVAEEQLKEANKKLQMANRLLTDFSYTDGLTGVYNRRYFDQMMIQEWERVKREKSPLALIMLDVDYFKSYNDAYGHLAGDECLQKVTQAIQEAVTPPLAVVARYGGEEFGVILPMTELRKAEFIGEQIRRRVELLAIPHAASSVSRVVTCSLGVAICSIDDVHDSDPHMLVAKADTELYRAKQLGRNRLLSATP</sequence>
<comment type="caution">
    <text evidence="4">The sequence shown here is derived from an EMBL/GenBank/DDBJ whole genome shotgun (WGS) entry which is preliminary data.</text>
</comment>
<feature type="transmembrane region" description="Helical" evidence="1">
    <location>
        <begin position="49"/>
        <end position="71"/>
    </location>
</feature>
<dbReference type="RefSeq" id="WP_163977623.1">
    <property type="nucleotide sequence ID" value="NZ_JABFOR010000007.1"/>
</dbReference>
<dbReference type="InterPro" id="IPR013656">
    <property type="entry name" value="PAS_4"/>
</dbReference>
<name>A0AAP6ZYM9_PAEAL</name>
<dbReference type="InterPro" id="IPR043128">
    <property type="entry name" value="Rev_trsase/Diguanyl_cyclase"/>
</dbReference>
<organism evidence="4 5">
    <name type="scientific">Paenibacillus alvei</name>
    <name type="common">Bacillus alvei</name>
    <dbReference type="NCBI Taxonomy" id="44250"/>
    <lineage>
        <taxon>Bacteria</taxon>
        <taxon>Bacillati</taxon>
        <taxon>Bacillota</taxon>
        <taxon>Bacilli</taxon>
        <taxon>Bacillales</taxon>
        <taxon>Paenibacillaceae</taxon>
        <taxon>Paenibacillus</taxon>
    </lineage>
</organism>
<evidence type="ECO:0000259" key="2">
    <source>
        <dbReference type="PROSITE" id="PS50112"/>
    </source>
</evidence>
<dbReference type="GO" id="GO:0043709">
    <property type="term" value="P:cell adhesion involved in single-species biofilm formation"/>
    <property type="evidence" value="ECO:0007669"/>
    <property type="project" value="TreeGrafter"/>
</dbReference>
<dbReference type="Proteomes" id="UP000552038">
    <property type="component" value="Unassembled WGS sequence"/>
</dbReference>
<feature type="transmembrane region" description="Helical" evidence="1">
    <location>
        <begin position="157"/>
        <end position="177"/>
    </location>
</feature>
<feature type="domain" description="GGDEF" evidence="3">
    <location>
        <begin position="456"/>
        <end position="595"/>
    </location>
</feature>
<dbReference type="PROSITE" id="PS50112">
    <property type="entry name" value="PAS"/>
    <property type="match status" value="1"/>
</dbReference>
<dbReference type="SMART" id="SM00091">
    <property type="entry name" value="PAS"/>
    <property type="match status" value="1"/>
</dbReference>
<dbReference type="InterPro" id="IPR050469">
    <property type="entry name" value="Diguanylate_Cyclase"/>
</dbReference>
<dbReference type="AlphaFoldDB" id="A0AAP6ZYM9"/>
<keyword evidence="1" id="KW-1133">Transmembrane helix</keyword>
<dbReference type="InterPro" id="IPR029787">
    <property type="entry name" value="Nucleotide_cyclase"/>
</dbReference>
<evidence type="ECO:0000313" key="4">
    <source>
        <dbReference type="EMBL" id="NOJ70527.1"/>
    </source>
</evidence>
<dbReference type="Gene3D" id="3.30.450.20">
    <property type="entry name" value="PAS domain"/>
    <property type="match status" value="1"/>
</dbReference>